<dbReference type="GO" id="GO:0005737">
    <property type="term" value="C:cytoplasm"/>
    <property type="evidence" value="ECO:0007669"/>
    <property type="project" value="TreeGrafter"/>
</dbReference>
<dbReference type="SUPFAM" id="SSF56300">
    <property type="entry name" value="Metallo-dependent phosphatases"/>
    <property type="match status" value="1"/>
</dbReference>
<dbReference type="eggNOG" id="COG0639">
    <property type="taxonomic scope" value="Bacteria"/>
</dbReference>
<dbReference type="GO" id="GO:0004722">
    <property type="term" value="F:protein serine/threonine phosphatase activity"/>
    <property type="evidence" value="ECO:0007669"/>
    <property type="project" value="UniProtKB-EC"/>
</dbReference>
<protein>
    <submittedName>
        <fullName evidence="3">Serine/threonine protein phosphatase</fullName>
        <ecNumber evidence="3">3.1.3.16</ecNumber>
    </submittedName>
</protein>
<organism evidence="3 4">
    <name type="scientific">Coprothermobacter proteolyticus (strain ATCC 35245 / DSM 5265 / OCM 4 / BT)</name>
    <dbReference type="NCBI Taxonomy" id="309798"/>
    <lineage>
        <taxon>Bacteria</taxon>
        <taxon>Pseudomonadati</taxon>
        <taxon>Coprothermobacterota</taxon>
        <taxon>Coprothermobacteria</taxon>
        <taxon>Coprothermobacterales</taxon>
        <taxon>Coprothermobacteraceae</taxon>
        <taxon>Coprothermobacter</taxon>
    </lineage>
</organism>
<evidence type="ECO:0000313" key="4">
    <source>
        <dbReference type="Proteomes" id="UP000001732"/>
    </source>
</evidence>
<evidence type="ECO:0000259" key="2">
    <source>
        <dbReference type="Pfam" id="PF12850"/>
    </source>
</evidence>
<dbReference type="HOGENOM" id="CLU_074761_1_1_9"/>
<name>B5YA24_COPPD</name>
<dbReference type="InterPro" id="IPR050126">
    <property type="entry name" value="Ap4A_hydrolase"/>
</dbReference>
<accession>B5YA24</accession>
<dbReference type="InterPro" id="IPR024654">
    <property type="entry name" value="Calcineurin-like_PHP_lpxH"/>
</dbReference>
<dbReference type="PIRSF" id="PIRSF000883">
    <property type="entry name" value="Pesterase_MJ0912"/>
    <property type="match status" value="1"/>
</dbReference>
<dbReference type="STRING" id="309798.COPRO5265_1320"/>
<keyword evidence="3" id="KW-0378">Hydrolase</keyword>
<dbReference type="AlphaFoldDB" id="B5YA24"/>
<dbReference type="RefSeq" id="WP_012544607.1">
    <property type="nucleotide sequence ID" value="NC_011295.1"/>
</dbReference>
<reference evidence="4" key="1">
    <citation type="submission" date="2008-08" db="EMBL/GenBank/DDBJ databases">
        <title>The complete genome sequence of Coprothermobacter proteolyticus strain ATCC 5245 / DSM 5265 / BT.</title>
        <authorList>
            <person name="Dodson R.J."/>
            <person name="Durkin A.S."/>
            <person name="Wu M."/>
            <person name="Eisen J."/>
            <person name="Sutton G."/>
        </authorList>
    </citation>
    <scope>NUCLEOTIDE SEQUENCE [LARGE SCALE GENOMIC DNA]</scope>
    <source>
        <strain evidence="4">ATCC 35245 / DSM 5265 / OCM 4 / BT</strain>
    </source>
</reference>
<evidence type="ECO:0000256" key="1">
    <source>
        <dbReference type="ARBA" id="ARBA00008950"/>
    </source>
</evidence>
<dbReference type="EC" id="3.1.3.16" evidence="3"/>
<reference evidence="3 4" key="2">
    <citation type="journal article" date="2014" name="Genome Announc.">
        <title>Complete Genome Sequence of Coprothermobacter proteolyticus DSM 5265.</title>
        <authorList>
            <person name="Alexiev A."/>
            <person name="Coil D.A."/>
            <person name="Badger J.H."/>
            <person name="Enticknap J."/>
            <person name="Ward N."/>
            <person name="Robb F.T."/>
            <person name="Eisen J.A."/>
        </authorList>
    </citation>
    <scope>NUCLEOTIDE SEQUENCE [LARGE SCALE GENOMIC DNA]</scope>
    <source>
        <strain evidence="4">ATCC 35245 / DSM 5265 / OCM 4 / BT</strain>
    </source>
</reference>
<dbReference type="Pfam" id="PF12850">
    <property type="entry name" value="Metallophos_2"/>
    <property type="match status" value="1"/>
</dbReference>
<feature type="domain" description="Calcineurin-like phosphoesterase" evidence="2">
    <location>
        <begin position="1"/>
        <end position="210"/>
    </location>
</feature>
<keyword evidence="4" id="KW-1185">Reference proteome</keyword>
<dbReference type="PANTHER" id="PTHR42850">
    <property type="entry name" value="METALLOPHOSPHOESTERASE"/>
    <property type="match status" value="1"/>
</dbReference>
<proteinExistence type="inferred from homology"/>
<dbReference type="InterPro" id="IPR011152">
    <property type="entry name" value="Pesterase_MJ0912"/>
</dbReference>
<comment type="similarity">
    <text evidence="1">Belongs to the metallophosphoesterase superfamily. YfcE family.</text>
</comment>
<dbReference type="Gene3D" id="3.60.21.10">
    <property type="match status" value="1"/>
</dbReference>
<gene>
    <name evidence="3" type="ordered locus">COPRO5265_1320</name>
</gene>
<dbReference type="KEGG" id="cpo:COPRO5265_1320"/>
<dbReference type="EMBL" id="CP001145">
    <property type="protein sequence ID" value="ACI17956.1"/>
    <property type="molecule type" value="Genomic_DNA"/>
</dbReference>
<evidence type="ECO:0000313" key="3">
    <source>
        <dbReference type="EMBL" id="ACI17956.1"/>
    </source>
</evidence>
<dbReference type="Proteomes" id="UP000001732">
    <property type="component" value="Chromosome"/>
</dbReference>
<dbReference type="OrthoDB" id="9813918at2"/>
<dbReference type="InterPro" id="IPR029052">
    <property type="entry name" value="Metallo-depent_PP-like"/>
</dbReference>
<sequence>MKILVMSDVHGNLEALRAVLDKESDADEVIFLGDFVDYGPSPNEVIDTLKNVTSKVLIGNHDYAAVYGVSCQCGLMFYELSVETRMNYTVKTLTEENKQYLKSLRAMESWTVGKYKLLATHAAPSDPLYKYLRACDKGSFEGEAEAARNVNPHSLVNLFSTDEKNEYDFVLVGHSHEQFFVNVDGLLFLNPGSVGQPRDYIPMASYAVIENGSVSLRRLDYDRVSTAEKIGRMPISEESKRKLKTVILTGGPDWDVREESS</sequence>
<dbReference type="PANTHER" id="PTHR42850:SF2">
    <property type="entry name" value="BLL5683 PROTEIN"/>
    <property type="match status" value="1"/>
</dbReference>